<dbReference type="PANTHER" id="PTHR33055:SF13">
    <property type="entry name" value="TRANSPOSASE"/>
    <property type="match status" value="1"/>
</dbReference>
<dbReference type="Pfam" id="PF02371">
    <property type="entry name" value="Transposase_20"/>
    <property type="match status" value="1"/>
</dbReference>
<comment type="caution">
    <text evidence="2">The sequence shown here is derived from an EMBL/GenBank/DDBJ whole genome shotgun (WGS) entry which is preliminary data.</text>
</comment>
<dbReference type="EMBL" id="SRLB01000054">
    <property type="protein sequence ID" value="TGD93039.1"/>
    <property type="molecule type" value="Genomic_DNA"/>
</dbReference>
<reference evidence="2 3" key="1">
    <citation type="submission" date="2019-04" db="EMBL/GenBank/DDBJ databases">
        <authorList>
            <person name="Feng G."/>
            <person name="Zhu H."/>
        </authorList>
    </citation>
    <scope>NUCLEOTIDE SEQUENCE [LARGE SCALE GENOMIC DNA]</scope>
    <source>
        <strain evidence="2 3">6HR-1</strain>
    </source>
</reference>
<name>A0A4Z0NDC7_9HYPH</name>
<dbReference type="GO" id="GO:0003677">
    <property type="term" value="F:DNA binding"/>
    <property type="evidence" value="ECO:0007669"/>
    <property type="project" value="InterPro"/>
</dbReference>
<dbReference type="RefSeq" id="WP_135419722.1">
    <property type="nucleotide sequence ID" value="NZ_SRLB01000054.1"/>
</dbReference>
<evidence type="ECO:0000313" key="2">
    <source>
        <dbReference type="EMBL" id="TGD93039.1"/>
    </source>
</evidence>
<feature type="domain" description="Transposase IS116/IS110/IS902 C-terminal" evidence="1">
    <location>
        <begin position="78"/>
        <end position="146"/>
    </location>
</feature>
<dbReference type="AlphaFoldDB" id="A0A4Z0NDC7"/>
<proteinExistence type="predicted"/>
<evidence type="ECO:0000313" key="3">
    <source>
        <dbReference type="Proteomes" id="UP000297535"/>
    </source>
</evidence>
<dbReference type="PANTHER" id="PTHR33055">
    <property type="entry name" value="TRANSPOSASE FOR INSERTION SEQUENCE ELEMENT IS1111A"/>
    <property type="match status" value="1"/>
</dbReference>
<dbReference type="Proteomes" id="UP000297535">
    <property type="component" value="Unassembled WGS sequence"/>
</dbReference>
<keyword evidence="3" id="KW-1185">Reference proteome</keyword>
<dbReference type="GO" id="GO:0006313">
    <property type="term" value="P:DNA transposition"/>
    <property type="evidence" value="ECO:0007669"/>
    <property type="project" value="InterPro"/>
</dbReference>
<organism evidence="2 3">
    <name type="scientific">Methylobacterium nonmethylotrophicum</name>
    <dbReference type="NCBI Taxonomy" id="1141884"/>
    <lineage>
        <taxon>Bacteria</taxon>
        <taxon>Pseudomonadati</taxon>
        <taxon>Pseudomonadota</taxon>
        <taxon>Alphaproteobacteria</taxon>
        <taxon>Hyphomicrobiales</taxon>
        <taxon>Methylobacteriaceae</taxon>
        <taxon>Methylobacterium</taxon>
    </lineage>
</organism>
<dbReference type="InterPro" id="IPR047650">
    <property type="entry name" value="Transpos_IS110"/>
</dbReference>
<accession>A0A4Z0NDC7</accession>
<dbReference type="GO" id="GO:0004803">
    <property type="term" value="F:transposase activity"/>
    <property type="evidence" value="ECO:0007669"/>
    <property type="project" value="InterPro"/>
</dbReference>
<gene>
    <name evidence="2" type="ORF">EU555_33815</name>
</gene>
<evidence type="ECO:0000259" key="1">
    <source>
        <dbReference type="Pfam" id="PF02371"/>
    </source>
</evidence>
<dbReference type="OrthoDB" id="8261795at2"/>
<dbReference type="InterPro" id="IPR003346">
    <property type="entry name" value="Transposase_20"/>
</dbReference>
<sequence length="152" mass="16461">MHPARDKRLTALAEPMRLFEPITADIACLGTRCESDRDEAIKAAVKVPIKQVVARRRDVREQIVTALRAEPDLNRRLDRLLSIPGLGERMAVPLPITMPEPGRITRKEAARLAGLAPFDRSSGQYDGQRHIAGGGPTALSAACLSAASRSSS</sequence>
<protein>
    <recommendedName>
        <fullName evidence="1">Transposase IS116/IS110/IS902 C-terminal domain-containing protein</fullName>
    </recommendedName>
</protein>